<evidence type="ECO:0000313" key="3">
    <source>
        <dbReference type="Proteomes" id="UP001279734"/>
    </source>
</evidence>
<gene>
    <name evidence="2" type="ORF">Nepgr_018177</name>
</gene>
<dbReference type="AlphaFoldDB" id="A0AAD3XU24"/>
<comment type="caution">
    <text evidence="2">The sequence shown here is derived from an EMBL/GenBank/DDBJ whole genome shotgun (WGS) entry which is preliminary data.</text>
</comment>
<dbReference type="EMBL" id="BSYO01000016">
    <property type="protein sequence ID" value="GMH16336.1"/>
    <property type="molecule type" value="Genomic_DNA"/>
</dbReference>
<dbReference type="PANTHER" id="PTHR33070:SF129">
    <property type="entry name" value="DUF241 DOMAIN PROTEIN"/>
    <property type="match status" value="1"/>
</dbReference>
<dbReference type="GO" id="GO:0048367">
    <property type="term" value="P:shoot system development"/>
    <property type="evidence" value="ECO:0007669"/>
    <property type="project" value="InterPro"/>
</dbReference>
<dbReference type="Pfam" id="PF03087">
    <property type="entry name" value="BPS1"/>
    <property type="match status" value="1"/>
</dbReference>
<dbReference type="Proteomes" id="UP001279734">
    <property type="component" value="Unassembled WGS sequence"/>
</dbReference>
<reference evidence="2" key="1">
    <citation type="submission" date="2023-05" db="EMBL/GenBank/DDBJ databases">
        <title>Nepenthes gracilis genome sequencing.</title>
        <authorList>
            <person name="Fukushima K."/>
        </authorList>
    </citation>
    <scope>NUCLEOTIDE SEQUENCE</scope>
    <source>
        <strain evidence="2">SING2019-196</strain>
    </source>
</reference>
<accession>A0AAD3XU24</accession>
<keyword evidence="3" id="KW-1185">Reference proteome</keyword>
<dbReference type="GO" id="GO:0048364">
    <property type="term" value="P:root development"/>
    <property type="evidence" value="ECO:0007669"/>
    <property type="project" value="InterPro"/>
</dbReference>
<protein>
    <submittedName>
        <fullName evidence="2">Uncharacterized protein</fullName>
    </submittedName>
</protein>
<evidence type="ECO:0000256" key="1">
    <source>
        <dbReference type="SAM" id="MobiDB-lite"/>
    </source>
</evidence>
<proteinExistence type="predicted"/>
<organism evidence="2 3">
    <name type="scientific">Nepenthes gracilis</name>
    <name type="common">Slender pitcher plant</name>
    <dbReference type="NCBI Taxonomy" id="150966"/>
    <lineage>
        <taxon>Eukaryota</taxon>
        <taxon>Viridiplantae</taxon>
        <taxon>Streptophyta</taxon>
        <taxon>Embryophyta</taxon>
        <taxon>Tracheophyta</taxon>
        <taxon>Spermatophyta</taxon>
        <taxon>Magnoliopsida</taxon>
        <taxon>eudicotyledons</taxon>
        <taxon>Gunneridae</taxon>
        <taxon>Pentapetalae</taxon>
        <taxon>Caryophyllales</taxon>
        <taxon>Nepenthaceae</taxon>
        <taxon>Nepenthes</taxon>
    </lineage>
</organism>
<sequence length="291" mass="32836">MSASAKSSERYHARSISLPSRPHPLIPQFDEQLSRLRSTEATSTLSSSIRCKFNGLKDLYNCLDELLQLHLHQRTLRQDCEAKGADDLLDGSLRLLDACGTARDLMTQTKEHVQEIQSVLRRRCCGESAIASEVVKYVNTRKVAKKTIKKCMHDLNIMLHKHSSQTQKNVRNSSISALLRDVEAATAEIFESLLSYMAGPKMKSKKSSWFMVSRPMCQSAASASEFEEADAALDSFKTQKKKTGINTEQVDQLRSRMMKLESTIQDLDEPLEFLFRHIVKARASLLNILSN</sequence>
<name>A0AAD3XU24_NEPGR</name>
<dbReference type="InterPro" id="IPR004320">
    <property type="entry name" value="BPS1_pln"/>
</dbReference>
<evidence type="ECO:0000313" key="2">
    <source>
        <dbReference type="EMBL" id="GMH16336.1"/>
    </source>
</evidence>
<feature type="region of interest" description="Disordered" evidence="1">
    <location>
        <begin position="1"/>
        <end position="25"/>
    </location>
</feature>
<dbReference type="PANTHER" id="PTHR33070">
    <property type="entry name" value="OS06G0725500 PROTEIN"/>
    <property type="match status" value="1"/>
</dbReference>